<dbReference type="Proteomes" id="UP000077266">
    <property type="component" value="Unassembled WGS sequence"/>
</dbReference>
<gene>
    <name evidence="1" type="ORF">EXIGLDRAFT_587039</name>
</gene>
<evidence type="ECO:0008006" key="3">
    <source>
        <dbReference type="Google" id="ProtNLM"/>
    </source>
</evidence>
<dbReference type="InParanoid" id="A0A165JQ27"/>
<dbReference type="InterPro" id="IPR012337">
    <property type="entry name" value="RNaseH-like_sf"/>
</dbReference>
<feature type="non-terminal residue" evidence="1">
    <location>
        <position position="57"/>
    </location>
</feature>
<dbReference type="Gene3D" id="3.30.420.10">
    <property type="entry name" value="Ribonuclease H-like superfamily/Ribonuclease H"/>
    <property type="match status" value="1"/>
</dbReference>
<organism evidence="1 2">
    <name type="scientific">Exidia glandulosa HHB12029</name>
    <dbReference type="NCBI Taxonomy" id="1314781"/>
    <lineage>
        <taxon>Eukaryota</taxon>
        <taxon>Fungi</taxon>
        <taxon>Dikarya</taxon>
        <taxon>Basidiomycota</taxon>
        <taxon>Agaricomycotina</taxon>
        <taxon>Agaricomycetes</taxon>
        <taxon>Auriculariales</taxon>
        <taxon>Exidiaceae</taxon>
        <taxon>Exidia</taxon>
    </lineage>
</organism>
<evidence type="ECO:0000313" key="2">
    <source>
        <dbReference type="Proteomes" id="UP000077266"/>
    </source>
</evidence>
<protein>
    <recommendedName>
        <fullName evidence="3">Integrase catalytic domain-containing protein</fullName>
    </recommendedName>
</protein>
<dbReference type="GO" id="GO:0003676">
    <property type="term" value="F:nucleic acid binding"/>
    <property type="evidence" value="ECO:0007669"/>
    <property type="project" value="InterPro"/>
</dbReference>
<feature type="non-terminal residue" evidence="1">
    <location>
        <position position="1"/>
    </location>
</feature>
<sequence>SKGRKYVIQARCALASYPEWRSLVKTSAEAVGRFILEELLCRWGVIGEIVTDNGKEL</sequence>
<dbReference type="EMBL" id="KV425961">
    <property type="protein sequence ID" value="KZV95171.1"/>
    <property type="molecule type" value="Genomic_DNA"/>
</dbReference>
<dbReference type="OrthoDB" id="446925at2759"/>
<accession>A0A165JQ27</accession>
<dbReference type="SUPFAM" id="SSF53098">
    <property type="entry name" value="Ribonuclease H-like"/>
    <property type="match status" value="1"/>
</dbReference>
<proteinExistence type="predicted"/>
<name>A0A165JQ27_EXIGL</name>
<dbReference type="AlphaFoldDB" id="A0A165JQ27"/>
<dbReference type="InterPro" id="IPR036397">
    <property type="entry name" value="RNaseH_sf"/>
</dbReference>
<evidence type="ECO:0000313" key="1">
    <source>
        <dbReference type="EMBL" id="KZV95171.1"/>
    </source>
</evidence>
<reference evidence="1 2" key="1">
    <citation type="journal article" date="2016" name="Mol. Biol. Evol.">
        <title>Comparative Genomics of Early-Diverging Mushroom-Forming Fungi Provides Insights into the Origins of Lignocellulose Decay Capabilities.</title>
        <authorList>
            <person name="Nagy L.G."/>
            <person name="Riley R."/>
            <person name="Tritt A."/>
            <person name="Adam C."/>
            <person name="Daum C."/>
            <person name="Floudas D."/>
            <person name="Sun H."/>
            <person name="Yadav J.S."/>
            <person name="Pangilinan J."/>
            <person name="Larsson K.H."/>
            <person name="Matsuura K."/>
            <person name="Barry K."/>
            <person name="Labutti K."/>
            <person name="Kuo R."/>
            <person name="Ohm R.A."/>
            <person name="Bhattacharya S.S."/>
            <person name="Shirouzu T."/>
            <person name="Yoshinaga Y."/>
            <person name="Martin F.M."/>
            <person name="Grigoriev I.V."/>
            <person name="Hibbett D.S."/>
        </authorList>
    </citation>
    <scope>NUCLEOTIDE SEQUENCE [LARGE SCALE GENOMIC DNA]</scope>
    <source>
        <strain evidence="1 2">HHB12029</strain>
    </source>
</reference>
<keyword evidence="2" id="KW-1185">Reference proteome</keyword>
<dbReference type="STRING" id="1314781.A0A165JQ27"/>